<evidence type="ECO:0000313" key="2">
    <source>
        <dbReference type="EMBL" id="DAF90656.1"/>
    </source>
</evidence>
<reference evidence="2" key="1">
    <citation type="journal article" date="2021" name="Proc. Natl. Acad. Sci. U.S.A.">
        <title>A Catalog of Tens of Thousands of Viruses from Human Metagenomes Reveals Hidden Associations with Chronic Diseases.</title>
        <authorList>
            <person name="Tisza M.J."/>
            <person name="Buck C.B."/>
        </authorList>
    </citation>
    <scope>NUCLEOTIDE SEQUENCE</scope>
    <source>
        <strain evidence="2">CtwIM10</strain>
    </source>
</reference>
<organism evidence="2">
    <name type="scientific">Siphoviridae sp. ctwIM10</name>
    <dbReference type="NCBI Taxonomy" id="2825728"/>
    <lineage>
        <taxon>Viruses</taxon>
        <taxon>Duplodnaviria</taxon>
        <taxon>Heunggongvirae</taxon>
        <taxon>Uroviricota</taxon>
        <taxon>Caudoviricetes</taxon>
    </lineage>
</organism>
<name>A0A8S5U867_9CAUD</name>
<dbReference type="EMBL" id="BK016033">
    <property type="protein sequence ID" value="DAF90656.1"/>
    <property type="molecule type" value="Genomic_DNA"/>
</dbReference>
<feature type="region of interest" description="Disordered" evidence="1">
    <location>
        <begin position="1"/>
        <end position="22"/>
    </location>
</feature>
<evidence type="ECO:0000256" key="1">
    <source>
        <dbReference type="SAM" id="MobiDB-lite"/>
    </source>
</evidence>
<proteinExistence type="predicted"/>
<protein>
    <submittedName>
        <fullName evidence="2">Uncharacterized protein</fullName>
    </submittedName>
</protein>
<accession>A0A8S5U867</accession>
<sequence length="35" mass="3847">MAGSPVGSSDKRQKGRLKRASACRRSGVEFQTTFF</sequence>
<feature type="compositionally biased region" description="Basic residues" evidence="1">
    <location>
        <begin position="13"/>
        <end position="22"/>
    </location>
</feature>